<accession>A0A8H4LV40</accession>
<comment type="caution">
    <text evidence="8">The sequence shown here is derived from an EMBL/GenBank/DDBJ whole genome shotgun (WGS) entry which is preliminary data.</text>
</comment>
<dbReference type="AlphaFoldDB" id="A0A8H4LV40"/>
<evidence type="ECO:0000256" key="6">
    <source>
        <dbReference type="SAM" id="Phobius"/>
    </source>
</evidence>
<organism evidence="8 9">
    <name type="scientific">Ophiocordyceps sinensis</name>
    <dbReference type="NCBI Taxonomy" id="72228"/>
    <lineage>
        <taxon>Eukaryota</taxon>
        <taxon>Fungi</taxon>
        <taxon>Dikarya</taxon>
        <taxon>Ascomycota</taxon>
        <taxon>Pezizomycotina</taxon>
        <taxon>Sordariomycetes</taxon>
        <taxon>Hypocreomycetidae</taxon>
        <taxon>Hypocreales</taxon>
        <taxon>Ophiocordycipitaceae</taxon>
        <taxon>Ophiocordyceps</taxon>
    </lineage>
</organism>
<evidence type="ECO:0000313" key="9">
    <source>
        <dbReference type="Proteomes" id="UP000557566"/>
    </source>
</evidence>
<feature type="region of interest" description="Disordered" evidence="5">
    <location>
        <begin position="218"/>
        <end position="363"/>
    </location>
</feature>
<gene>
    <name evidence="8" type="ORF">G6O67_006232</name>
</gene>
<dbReference type="InterPro" id="IPR045119">
    <property type="entry name" value="SUN1-5"/>
</dbReference>
<dbReference type="OrthoDB" id="342281at2759"/>
<feature type="compositionally biased region" description="Basic and acidic residues" evidence="5">
    <location>
        <begin position="239"/>
        <end position="250"/>
    </location>
</feature>
<name>A0A8H4LV40_9HYPO</name>
<evidence type="ECO:0000256" key="4">
    <source>
        <dbReference type="ARBA" id="ARBA00023136"/>
    </source>
</evidence>
<feature type="domain" description="SUN" evidence="7">
    <location>
        <begin position="780"/>
        <end position="988"/>
    </location>
</feature>
<proteinExistence type="predicted"/>
<dbReference type="Proteomes" id="UP000557566">
    <property type="component" value="Unassembled WGS sequence"/>
</dbReference>
<dbReference type="PANTHER" id="PTHR12911">
    <property type="entry name" value="SAD1/UNC-84-LIKE PROTEIN-RELATED"/>
    <property type="match status" value="1"/>
</dbReference>
<feature type="compositionally biased region" description="Acidic residues" evidence="5">
    <location>
        <begin position="103"/>
        <end position="112"/>
    </location>
</feature>
<feature type="compositionally biased region" description="Basic and acidic residues" evidence="5">
    <location>
        <begin position="84"/>
        <end position="96"/>
    </location>
</feature>
<dbReference type="Gene3D" id="2.60.120.260">
    <property type="entry name" value="Galactose-binding domain-like"/>
    <property type="match status" value="1"/>
</dbReference>
<evidence type="ECO:0000259" key="7">
    <source>
        <dbReference type="PROSITE" id="PS51469"/>
    </source>
</evidence>
<reference evidence="8 9" key="1">
    <citation type="journal article" date="2020" name="Genome Biol. Evol.">
        <title>A new high-quality draft genome assembly of the Chinese cordyceps Ophiocordyceps sinensis.</title>
        <authorList>
            <person name="Shu R."/>
            <person name="Zhang J."/>
            <person name="Meng Q."/>
            <person name="Zhang H."/>
            <person name="Zhou G."/>
            <person name="Li M."/>
            <person name="Wu P."/>
            <person name="Zhao Y."/>
            <person name="Chen C."/>
            <person name="Qin Q."/>
        </authorList>
    </citation>
    <scope>NUCLEOTIDE SEQUENCE [LARGE SCALE GENOMIC DNA]</scope>
    <source>
        <strain evidence="8 9">IOZ07</strain>
    </source>
</reference>
<evidence type="ECO:0000256" key="3">
    <source>
        <dbReference type="ARBA" id="ARBA00022989"/>
    </source>
</evidence>
<feature type="region of interest" description="Disordered" evidence="5">
    <location>
        <begin position="1"/>
        <end position="156"/>
    </location>
</feature>
<evidence type="ECO:0000256" key="5">
    <source>
        <dbReference type="SAM" id="MobiDB-lite"/>
    </source>
</evidence>
<keyword evidence="3 6" id="KW-1133">Transmembrane helix</keyword>
<comment type="subcellular location">
    <subcellularLocation>
        <location evidence="1">Membrane</location>
    </subcellularLocation>
</comment>
<evidence type="ECO:0000256" key="1">
    <source>
        <dbReference type="ARBA" id="ARBA00004370"/>
    </source>
</evidence>
<dbReference type="GO" id="GO:0043495">
    <property type="term" value="F:protein-membrane adaptor activity"/>
    <property type="evidence" value="ECO:0007669"/>
    <property type="project" value="TreeGrafter"/>
</dbReference>
<feature type="transmembrane region" description="Helical" evidence="6">
    <location>
        <begin position="424"/>
        <end position="446"/>
    </location>
</feature>
<dbReference type="GO" id="GO:0034993">
    <property type="term" value="C:meiotic nuclear membrane microtubule tethering complex"/>
    <property type="evidence" value="ECO:0007669"/>
    <property type="project" value="TreeGrafter"/>
</dbReference>
<evidence type="ECO:0000256" key="2">
    <source>
        <dbReference type="ARBA" id="ARBA00022692"/>
    </source>
</evidence>
<dbReference type="EMBL" id="JAAVMX010000007">
    <property type="protein sequence ID" value="KAF4506115.1"/>
    <property type="molecule type" value="Genomic_DNA"/>
</dbReference>
<keyword evidence="9" id="KW-1185">Reference proteome</keyword>
<protein>
    <recommendedName>
        <fullName evidence="7">SUN domain-containing protein</fullName>
    </recommendedName>
</protein>
<sequence length="999" mass="109486">MPPKASSTRRQPRFASREPENPPSTRSSSSPFKKPHLPVLQGSPSSRRQYYYGAAEEPLPSRPGRGLQRGQVLDLSNAVRNALIRRDEDELHDEAPSTRAQSEDVDPDEDELAGAFEATPRVESRTTQAPPPAFCGPLQGRLTEESDADDNRSFAMESDYYGDATIASSPGSLPPRRAMRAFSSTGATLARIQSRAANLLQPHRLQHLAQGDFVKARGNPAADDFTPLTTRARLSAKPAGEHGERTEREASAGSEDEGNRSSESISQRRGDTANTPAPKSMRAGIRTASAPGQKRANPASPQESEHRTQHQSSASAAEDLEPLQEQRDGRGAGGVHPSAAGHAKGSGSGPDGSGNESNTGTGRWLNCATKATAVSNMPSSQLLNPWTYAKATAWMVEATGQRLVDFYNSIVSAKVRRHILSTQVLPRIIAGVLTFTLLLALLSAGISRFKAGPVDDLWSPVAGGTPWYSLGAVVRKIGDSLPALSSPTRNGWGDVMGSWETDDPRHSEIDDYLQKIERALRLLTEAGKLHDASLEKLQAVVPKVVHMQLKDGKPVVASEFWHALRDLIHEDGSFLTFYRKGIDYEMSSERQWQAIATRLVSDPTFTNKLNVSIGKVESQMNGRLTRWETWVKENDAKVQQSLGSALDLIKSAGSQSERDEHLDKVVKERIREHEHQSRFVGRDEYLGLVQSEVGTHLSEFRAELAELQPQLQRFVRESLQLAKGDTPPSMSGAEVTTLVKGLVRKAFADINLEALAKGKIHVHWDTELRNQVNYFSPAAGAVVNVPLSSSTYDPFIRTYSWFKFRKQDVRVRHPHIVALQPWLDDGDCWCAARSRNHRGNPHGASLAVQLAFRVVPQHLVVEHILPGATTEPGARPREVEVYAHIDDAVVRERVRDFAAAHLPTSADDGDSDDDWNYAPADLPDSFVMVGRFVYADAELHGGVHVHRLSSELVAMGADTDHVVVRAVSNHGAVNHTCFYRVRLYGHNFELGESIGAVGG</sequence>
<keyword evidence="2 6" id="KW-0812">Transmembrane</keyword>
<evidence type="ECO:0000313" key="8">
    <source>
        <dbReference type="EMBL" id="KAF4506115.1"/>
    </source>
</evidence>
<dbReference type="PANTHER" id="PTHR12911:SF8">
    <property type="entry name" value="KLAROID PROTEIN-RELATED"/>
    <property type="match status" value="1"/>
</dbReference>
<keyword evidence="4 6" id="KW-0472">Membrane</keyword>
<dbReference type="InterPro" id="IPR012919">
    <property type="entry name" value="SUN_dom"/>
</dbReference>
<dbReference type="PROSITE" id="PS51469">
    <property type="entry name" value="SUN"/>
    <property type="match status" value="1"/>
</dbReference>